<dbReference type="Pfam" id="PF03364">
    <property type="entry name" value="Polyketide_cyc"/>
    <property type="match status" value="1"/>
</dbReference>
<evidence type="ECO:0000313" key="3">
    <source>
        <dbReference type="EMBL" id="GBF51466.1"/>
    </source>
</evidence>
<organism evidence="3 4">
    <name type="scientific">Leptospira ryugenii</name>
    <dbReference type="NCBI Taxonomy" id="1917863"/>
    <lineage>
        <taxon>Bacteria</taxon>
        <taxon>Pseudomonadati</taxon>
        <taxon>Spirochaetota</taxon>
        <taxon>Spirochaetia</taxon>
        <taxon>Leptospirales</taxon>
        <taxon>Leptospiraceae</taxon>
        <taxon>Leptospira</taxon>
    </lineage>
</organism>
<comment type="caution">
    <text evidence="3">The sequence shown here is derived from an EMBL/GenBank/DDBJ whole genome shotgun (WGS) entry which is preliminary data.</text>
</comment>
<dbReference type="PANTHER" id="PTHR19308">
    <property type="entry name" value="PHOSPHATIDYLCHOLINE TRANSFER PROTEIN"/>
    <property type="match status" value="1"/>
</dbReference>
<name>A0A2P2E3R4_9LEPT</name>
<dbReference type="PANTHER" id="PTHR19308:SF14">
    <property type="entry name" value="START DOMAIN-CONTAINING PROTEIN"/>
    <property type="match status" value="1"/>
</dbReference>
<dbReference type="GO" id="GO:0005737">
    <property type="term" value="C:cytoplasm"/>
    <property type="evidence" value="ECO:0007669"/>
    <property type="project" value="UniProtKB-ARBA"/>
</dbReference>
<dbReference type="CDD" id="cd08876">
    <property type="entry name" value="START_1"/>
    <property type="match status" value="1"/>
</dbReference>
<gene>
    <name evidence="3" type="ORF">LPTSP4_30040</name>
</gene>
<sequence>MKEKISALVLTVFLLAIDSTTGIRAEEPTWKEAKRKNSVTVLTREYPGSSVDEFLGKTEVDATISQIFALLTELESCKSLYFNCKELVVLSGNERKNIVYVRNGAPWPVSDRDIIMERTLDQNAKTKVASMKLKKTESVSKPSPSGVTRMDSFDAIWRIIPTAAGKVRVEYQAHFEPGGSIPQSVINLAITDTPYNTLLSLRKAVEEGKHKDTKLDWVKEFE</sequence>
<accession>A0A2P2E3R4</accession>
<dbReference type="InterPro" id="IPR028347">
    <property type="entry name" value="START_dom_prot"/>
</dbReference>
<protein>
    <submittedName>
        <fullName evidence="3">Polyketide cyclase/dehydrase</fullName>
    </submittedName>
</protein>
<dbReference type="InterPro" id="IPR002913">
    <property type="entry name" value="START_lipid-bd_dom"/>
</dbReference>
<dbReference type="GO" id="GO:0008289">
    <property type="term" value="F:lipid binding"/>
    <property type="evidence" value="ECO:0007669"/>
    <property type="project" value="InterPro"/>
</dbReference>
<dbReference type="RefSeq" id="WP_108977800.1">
    <property type="nucleotide sequence ID" value="NZ_BFBB01000008.1"/>
</dbReference>
<dbReference type="SUPFAM" id="SSF55961">
    <property type="entry name" value="Bet v1-like"/>
    <property type="match status" value="1"/>
</dbReference>
<dbReference type="Gene3D" id="3.30.530.20">
    <property type="match status" value="1"/>
</dbReference>
<keyword evidence="4" id="KW-1185">Reference proteome</keyword>
<dbReference type="PIRSF" id="PIRSF039033">
    <property type="entry name" value="START_dom"/>
    <property type="match status" value="1"/>
</dbReference>
<dbReference type="InterPro" id="IPR005031">
    <property type="entry name" value="COQ10_START"/>
</dbReference>
<dbReference type="AlphaFoldDB" id="A0A2P2E3R4"/>
<proteinExistence type="inferred from homology"/>
<dbReference type="EMBL" id="BFBB01000008">
    <property type="protein sequence ID" value="GBF51466.1"/>
    <property type="molecule type" value="Genomic_DNA"/>
</dbReference>
<evidence type="ECO:0000313" key="4">
    <source>
        <dbReference type="Proteomes" id="UP000245133"/>
    </source>
</evidence>
<dbReference type="PROSITE" id="PS50848">
    <property type="entry name" value="START"/>
    <property type="match status" value="1"/>
</dbReference>
<comment type="similarity">
    <text evidence="1">Belongs to the ribosome association toxin RatA family.</text>
</comment>
<feature type="domain" description="START" evidence="2">
    <location>
        <begin position="1"/>
        <end position="210"/>
    </location>
</feature>
<dbReference type="InterPro" id="IPR023393">
    <property type="entry name" value="START-like_dom_sf"/>
</dbReference>
<dbReference type="InterPro" id="IPR051213">
    <property type="entry name" value="START_lipid_transfer"/>
</dbReference>
<evidence type="ECO:0000259" key="2">
    <source>
        <dbReference type="PROSITE" id="PS50848"/>
    </source>
</evidence>
<evidence type="ECO:0000256" key="1">
    <source>
        <dbReference type="ARBA" id="ARBA00008918"/>
    </source>
</evidence>
<dbReference type="Proteomes" id="UP000245133">
    <property type="component" value="Unassembled WGS sequence"/>
</dbReference>
<reference evidence="3 4" key="1">
    <citation type="submission" date="2018-02" db="EMBL/GenBank/DDBJ databases">
        <title>Novel Leptospira species isolated from soil and water in Japan.</title>
        <authorList>
            <person name="Nakao R."/>
            <person name="Masuzawa T."/>
        </authorList>
    </citation>
    <scope>NUCLEOTIDE SEQUENCE [LARGE SCALE GENOMIC DNA]</scope>
    <source>
        <strain evidence="3 4">YH101</strain>
    </source>
</reference>
<dbReference type="OrthoDB" id="5734556at2"/>